<feature type="chain" id="PRO_5035234614" description="Esterase" evidence="1">
    <location>
        <begin position="20"/>
        <end position="381"/>
    </location>
</feature>
<accession>A0A8J3BNH9</accession>
<evidence type="ECO:0008006" key="4">
    <source>
        <dbReference type="Google" id="ProtNLM"/>
    </source>
</evidence>
<dbReference type="InterPro" id="IPR029058">
    <property type="entry name" value="AB_hydrolase_fold"/>
</dbReference>
<dbReference type="PANTHER" id="PTHR48098:SF6">
    <property type="entry name" value="FERRI-BACILLIBACTIN ESTERASE BESA"/>
    <property type="match status" value="1"/>
</dbReference>
<feature type="signal peptide" evidence="1">
    <location>
        <begin position="1"/>
        <end position="19"/>
    </location>
</feature>
<reference evidence="2" key="1">
    <citation type="journal article" date="2014" name="Int. J. Syst. Evol. Microbiol.">
        <title>Complete genome sequence of Corynebacterium casei LMG S-19264T (=DSM 44701T), isolated from a smear-ripened cheese.</title>
        <authorList>
            <consortium name="US DOE Joint Genome Institute (JGI-PGF)"/>
            <person name="Walter F."/>
            <person name="Albersmeier A."/>
            <person name="Kalinowski J."/>
            <person name="Ruckert C."/>
        </authorList>
    </citation>
    <scope>NUCLEOTIDE SEQUENCE</scope>
    <source>
        <strain evidence="2">JCM 12862</strain>
    </source>
</reference>
<dbReference type="InterPro" id="IPR050583">
    <property type="entry name" value="Mycobacterial_A85_antigen"/>
</dbReference>
<name>A0A8J3BNH9_9FLAO</name>
<dbReference type="PANTHER" id="PTHR48098">
    <property type="entry name" value="ENTEROCHELIN ESTERASE-RELATED"/>
    <property type="match status" value="1"/>
</dbReference>
<dbReference type="AlphaFoldDB" id="A0A8J3BNH9"/>
<protein>
    <recommendedName>
        <fullName evidence="4">Esterase</fullName>
    </recommendedName>
</protein>
<keyword evidence="3" id="KW-1185">Reference proteome</keyword>
<dbReference type="RefSeq" id="WP_188654865.1">
    <property type="nucleotide sequence ID" value="NZ_BMNR01000010.1"/>
</dbReference>
<evidence type="ECO:0000313" key="3">
    <source>
        <dbReference type="Proteomes" id="UP000612329"/>
    </source>
</evidence>
<comment type="caution">
    <text evidence="2">The sequence shown here is derived from an EMBL/GenBank/DDBJ whole genome shotgun (WGS) entry which is preliminary data.</text>
</comment>
<dbReference type="SUPFAM" id="SSF53474">
    <property type="entry name" value="alpha/beta-Hydrolases"/>
    <property type="match status" value="1"/>
</dbReference>
<reference evidence="2" key="2">
    <citation type="submission" date="2020-09" db="EMBL/GenBank/DDBJ databases">
        <authorList>
            <person name="Sun Q."/>
            <person name="Ohkuma M."/>
        </authorList>
    </citation>
    <scope>NUCLEOTIDE SEQUENCE</scope>
    <source>
        <strain evidence="2">JCM 12862</strain>
    </source>
</reference>
<dbReference type="InterPro" id="IPR000801">
    <property type="entry name" value="Esterase-like"/>
</dbReference>
<evidence type="ECO:0000313" key="2">
    <source>
        <dbReference type="EMBL" id="GGK34393.1"/>
    </source>
</evidence>
<keyword evidence="1" id="KW-0732">Signal</keyword>
<sequence length="381" mass="44720">MKKIVLFILTLFIGVQQFAAQNRALENIVGTNHFIKSKVLNEERQIQIYLPPNYKDSKEKYPVLYVLDGQRFFLYAVSLSQSFNQFQLTPDFIVVGVKTDYPKRFQDLGDGKERFIEFLEKELTAYININFRTNDENLIFGWEYGASVVFNTMLSTPTLFDAHIMASGYPILDAIDKLNDVSTLHTNLYFSVSPDEYDVKHTAVKLDSLLAQKNIDGLQWAFLKLDIEQHRSTGYPTLYHGIRNYYKYYQEFEVDNLQKFINEGGLDYAYKYVKERANRHGFVPELSLWSKFTIIRSAMRERDFYHFETLLNSLNKQELINELADSNLDYALSHFAAFYEKNNQFIEAVQLYNLLLKKYPDSKKLLQRKTRTINTIKKIKS</sequence>
<dbReference type="Pfam" id="PF00756">
    <property type="entry name" value="Esterase"/>
    <property type="match status" value="1"/>
</dbReference>
<gene>
    <name evidence="2" type="ORF">GCM10007962_31030</name>
</gene>
<proteinExistence type="predicted"/>
<evidence type="ECO:0000256" key="1">
    <source>
        <dbReference type="SAM" id="SignalP"/>
    </source>
</evidence>
<dbReference type="EMBL" id="BMNR01000010">
    <property type="protein sequence ID" value="GGK34393.1"/>
    <property type="molecule type" value="Genomic_DNA"/>
</dbReference>
<dbReference type="Gene3D" id="3.40.50.1820">
    <property type="entry name" value="alpha/beta hydrolase"/>
    <property type="match status" value="1"/>
</dbReference>
<organism evidence="2 3">
    <name type="scientific">Yeosuana aromativorans</name>
    <dbReference type="NCBI Taxonomy" id="288019"/>
    <lineage>
        <taxon>Bacteria</taxon>
        <taxon>Pseudomonadati</taxon>
        <taxon>Bacteroidota</taxon>
        <taxon>Flavobacteriia</taxon>
        <taxon>Flavobacteriales</taxon>
        <taxon>Flavobacteriaceae</taxon>
        <taxon>Yeosuana</taxon>
    </lineage>
</organism>
<dbReference type="Proteomes" id="UP000612329">
    <property type="component" value="Unassembled WGS sequence"/>
</dbReference>